<feature type="transmembrane region" description="Helical" evidence="1">
    <location>
        <begin position="102"/>
        <end position="119"/>
    </location>
</feature>
<protein>
    <submittedName>
        <fullName evidence="2">CDP-archaeol synthase</fullName>
    </submittedName>
</protein>
<keyword evidence="3" id="KW-1185">Reference proteome</keyword>
<dbReference type="EMBL" id="JAUCGM010000720">
    <property type="protein sequence ID" value="MDM8563569.1"/>
    <property type="molecule type" value="Genomic_DNA"/>
</dbReference>
<dbReference type="Proteomes" id="UP001171945">
    <property type="component" value="Unassembled WGS sequence"/>
</dbReference>
<keyword evidence="1" id="KW-1133">Transmembrane helix</keyword>
<evidence type="ECO:0000256" key="1">
    <source>
        <dbReference type="SAM" id="Phobius"/>
    </source>
</evidence>
<reference evidence="2" key="1">
    <citation type="submission" date="2023-06" db="EMBL/GenBank/DDBJ databases">
        <title>Uncultivated large filamentous bacteria from sulfidic sediments reveal new species and different genomic features in energy metabolism and defense.</title>
        <authorList>
            <person name="Fonseca A."/>
        </authorList>
    </citation>
    <scope>NUCLEOTIDE SEQUENCE</scope>
    <source>
        <strain evidence="2">HSG4</strain>
    </source>
</reference>
<feature type="transmembrane region" description="Helical" evidence="1">
    <location>
        <begin position="166"/>
        <end position="183"/>
    </location>
</feature>
<comment type="caution">
    <text evidence="2">The sequence shown here is derived from an EMBL/GenBank/DDBJ whole genome shotgun (WGS) entry which is preliminary data.</text>
</comment>
<keyword evidence="1" id="KW-0812">Transmembrane</keyword>
<dbReference type="InterPro" id="IPR032690">
    <property type="entry name" value="CarS"/>
</dbReference>
<name>A0ABT7VVG5_9GAMM</name>
<feature type="transmembrane region" description="Helical" evidence="1">
    <location>
        <begin position="17"/>
        <end position="41"/>
    </location>
</feature>
<dbReference type="Pfam" id="PF01864">
    <property type="entry name" value="CarS-like"/>
    <property type="match status" value="1"/>
</dbReference>
<organism evidence="2 3">
    <name type="scientific">Candidatus Marithioploca araucensis</name>
    <dbReference type="NCBI Taxonomy" id="70273"/>
    <lineage>
        <taxon>Bacteria</taxon>
        <taxon>Pseudomonadati</taxon>
        <taxon>Pseudomonadota</taxon>
        <taxon>Gammaproteobacteria</taxon>
        <taxon>Thiotrichales</taxon>
        <taxon>Thiotrichaceae</taxon>
        <taxon>Candidatus Marithioploca</taxon>
    </lineage>
</organism>
<evidence type="ECO:0000313" key="2">
    <source>
        <dbReference type="EMBL" id="MDM8563569.1"/>
    </source>
</evidence>
<keyword evidence="1" id="KW-0472">Membrane</keyword>
<feature type="transmembrane region" description="Helical" evidence="1">
    <location>
        <begin position="65"/>
        <end position="82"/>
    </location>
</feature>
<proteinExistence type="predicted"/>
<sequence>MTLFALLGFGQSVFKHFLVLIGTALFLTLPIVVGGTLHMVFDTKQWLNVLAVPVQERWFGANKTWRGFIVMPLVTIPGVWLIQLIEPLVQNGLLVSLQESSTVILGLALGLGYVLLELPNSFIKRRLGAVPGENPEQCRYCFILFDQLDSGIGFTLAYYLLSDIPANILLIQVAIFPIVAIIVKRGLYFFKLKNTYL</sequence>
<gene>
    <name evidence="2" type="ORF">QUF54_09465</name>
</gene>
<accession>A0ABT7VVG5</accession>
<evidence type="ECO:0000313" key="3">
    <source>
        <dbReference type="Proteomes" id="UP001171945"/>
    </source>
</evidence>